<sequence>MRHYEAVIIYDMAVDPQEIQVSLDKTLATISAFEGTPGSVDRWGRRTFAYEVNHKREGYYIIASFAGEPATVAELDRSLGIADEVVRHKIIRLPDNVVAARAASV</sequence>
<comment type="similarity">
    <text evidence="1">Belongs to the bacterial ribosomal protein bS6 family.</text>
</comment>
<dbReference type="GO" id="GO:0003735">
    <property type="term" value="F:structural constituent of ribosome"/>
    <property type="evidence" value="ECO:0007669"/>
    <property type="project" value="InterPro"/>
</dbReference>
<accession>A0A6J7PST9</accession>
<dbReference type="GO" id="GO:0006412">
    <property type="term" value="P:translation"/>
    <property type="evidence" value="ECO:0007669"/>
    <property type="project" value="InterPro"/>
</dbReference>
<gene>
    <name evidence="2" type="ORF">UFOPK3164_00165</name>
    <name evidence="3" type="ORF">UFOPK3427_00904</name>
    <name evidence="4" type="ORF">UFOPK4112_00181</name>
</gene>
<dbReference type="PANTHER" id="PTHR21011">
    <property type="entry name" value="MITOCHONDRIAL 28S RIBOSOMAL PROTEIN S6"/>
    <property type="match status" value="1"/>
</dbReference>
<dbReference type="GO" id="GO:0070181">
    <property type="term" value="F:small ribosomal subunit rRNA binding"/>
    <property type="evidence" value="ECO:0007669"/>
    <property type="project" value="TreeGrafter"/>
</dbReference>
<organism evidence="4">
    <name type="scientific">freshwater metagenome</name>
    <dbReference type="NCBI Taxonomy" id="449393"/>
    <lineage>
        <taxon>unclassified sequences</taxon>
        <taxon>metagenomes</taxon>
        <taxon>ecological metagenomes</taxon>
    </lineage>
</organism>
<dbReference type="InterPro" id="IPR014717">
    <property type="entry name" value="Transl_elong_EF1B/ribsomal_bS6"/>
</dbReference>
<protein>
    <submittedName>
        <fullName evidence="4">Unannotated protein</fullName>
    </submittedName>
</protein>
<evidence type="ECO:0000313" key="3">
    <source>
        <dbReference type="EMBL" id="CAB4872598.1"/>
    </source>
</evidence>
<reference evidence="4" key="1">
    <citation type="submission" date="2020-05" db="EMBL/GenBank/DDBJ databases">
        <authorList>
            <person name="Chiriac C."/>
            <person name="Salcher M."/>
            <person name="Ghai R."/>
            <person name="Kavagutti S V."/>
        </authorList>
    </citation>
    <scope>NUCLEOTIDE SEQUENCE</scope>
</reference>
<dbReference type="NCBIfam" id="TIGR00166">
    <property type="entry name" value="S6"/>
    <property type="match status" value="1"/>
</dbReference>
<evidence type="ECO:0000256" key="1">
    <source>
        <dbReference type="ARBA" id="ARBA00009512"/>
    </source>
</evidence>
<dbReference type="PANTHER" id="PTHR21011:SF1">
    <property type="entry name" value="SMALL RIBOSOMAL SUBUNIT PROTEIN BS6M"/>
    <property type="match status" value="1"/>
</dbReference>
<dbReference type="EMBL" id="CAFBLT010000001">
    <property type="protein sequence ID" value="CAB4872598.1"/>
    <property type="molecule type" value="Genomic_DNA"/>
</dbReference>
<dbReference type="CDD" id="cd00473">
    <property type="entry name" value="bS6"/>
    <property type="match status" value="1"/>
</dbReference>
<dbReference type="InterPro" id="IPR035980">
    <property type="entry name" value="Ribosomal_bS6_sf"/>
</dbReference>
<dbReference type="InterPro" id="IPR000529">
    <property type="entry name" value="Ribosomal_bS6"/>
</dbReference>
<dbReference type="Gene3D" id="3.30.70.60">
    <property type="match status" value="1"/>
</dbReference>
<dbReference type="SUPFAM" id="SSF54995">
    <property type="entry name" value="Ribosomal protein S6"/>
    <property type="match status" value="1"/>
</dbReference>
<dbReference type="EMBL" id="CAFABE010000004">
    <property type="protein sequence ID" value="CAB4817296.1"/>
    <property type="molecule type" value="Genomic_DNA"/>
</dbReference>
<dbReference type="GO" id="GO:0005737">
    <property type="term" value="C:cytoplasm"/>
    <property type="evidence" value="ECO:0007669"/>
    <property type="project" value="UniProtKB-ARBA"/>
</dbReference>
<dbReference type="InterPro" id="IPR020814">
    <property type="entry name" value="Ribosomal_S6_plastid/chlpt"/>
</dbReference>
<evidence type="ECO:0000313" key="4">
    <source>
        <dbReference type="EMBL" id="CAB5008590.1"/>
    </source>
</evidence>
<proteinExistence type="inferred from homology"/>
<dbReference type="GO" id="GO:0005840">
    <property type="term" value="C:ribosome"/>
    <property type="evidence" value="ECO:0007669"/>
    <property type="project" value="InterPro"/>
</dbReference>
<dbReference type="Pfam" id="PF01250">
    <property type="entry name" value="Ribosomal_S6"/>
    <property type="match status" value="1"/>
</dbReference>
<evidence type="ECO:0000313" key="2">
    <source>
        <dbReference type="EMBL" id="CAB4817296.1"/>
    </source>
</evidence>
<name>A0A6J7PST9_9ZZZZ</name>
<dbReference type="EMBL" id="CAFBPM010000001">
    <property type="protein sequence ID" value="CAB5008590.1"/>
    <property type="molecule type" value="Genomic_DNA"/>
</dbReference>
<dbReference type="HAMAP" id="MF_00360">
    <property type="entry name" value="Ribosomal_bS6"/>
    <property type="match status" value="1"/>
</dbReference>
<dbReference type="AlphaFoldDB" id="A0A6J7PST9"/>